<evidence type="ECO:0000313" key="3">
    <source>
        <dbReference type="Proteomes" id="UP001281410"/>
    </source>
</evidence>
<comment type="caution">
    <text evidence="2">The sequence shown here is derived from an EMBL/GenBank/DDBJ whole genome shotgun (WGS) entry which is preliminary data.</text>
</comment>
<dbReference type="PROSITE" id="PS50879">
    <property type="entry name" value="RNASE_H_1"/>
    <property type="match status" value="1"/>
</dbReference>
<dbReference type="Gene3D" id="3.30.420.10">
    <property type="entry name" value="Ribonuclease H-like superfamily/Ribonuclease H"/>
    <property type="match status" value="1"/>
</dbReference>
<organism evidence="2 3">
    <name type="scientific">Dipteronia sinensis</name>
    <dbReference type="NCBI Taxonomy" id="43782"/>
    <lineage>
        <taxon>Eukaryota</taxon>
        <taxon>Viridiplantae</taxon>
        <taxon>Streptophyta</taxon>
        <taxon>Embryophyta</taxon>
        <taxon>Tracheophyta</taxon>
        <taxon>Spermatophyta</taxon>
        <taxon>Magnoliopsida</taxon>
        <taxon>eudicotyledons</taxon>
        <taxon>Gunneridae</taxon>
        <taxon>Pentapetalae</taxon>
        <taxon>rosids</taxon>
        <taxon>malvids</taxon>
        <taxon>Sapindales</taxon>
        <taxon>Sapindaceae</taxon>
        <taxon>Hippocastanoideae</taxon>
        <taxon>Acereae</taxon>
        <taxon>Dipteronia</taxon>
    </lineage>
</organism>
<dbReference type="GO" id="GO:0003676">
    <property type="term" value="F:nucleic acid binding"/>
    <property type="evidence" value="ECO:0007669"/>
    <property type="project" value="InterPro"/>
</dbReference>
<evidence type="ECO:0000313" key="2">
    <source>
        <dbReference type="EMBL" id="KAK3218963.1"/>
    </source>
</evidence>
<accession>A0AAE0E8E4</accession>
<dbReference type="Pfam" id="PF13456">
    <property type="entry name" value="RVT_3"/>
    <property type="match status" value="1"/>
</dbReference>
<proteinExistence type="predicted"/>
<feature type="domain" description="RNase H type-1" evidence="1">
    <location>
        <begin position="52"/>
        <end position="187"/>
    </location>
</feature>
<dbReference type="InterPro" id="IPR036397">
    <property type="entry name" value="RNaseH_sf"/>
</dbReference>
<dbReference type="Proteomes" id="UP001281410">
    <property type="component" value="Unassembled WGS sequence"/>
</dbReference>
<dbReference type="GO" id="GO:0004523">
    <property type="term" value="F:RNA-DNA hybrid ribonuclease activity"/>
    <property type="evidence" value="ECO:0007669"/>
    <property type="project" value="InterPro"/>
</dbReference>
<keyword evidence="3" id="KW-1185">Reference proteome</keyword>
<dbReference type="PANTHER" id="PTHR47723:SF22">
    <property type="entry name" value="RNASE H TYPE-1 DOMAIN-CONTAINING PROTEIN"/>
    <property type="match status" value="1"/>
</dbReference>
<name>A0AAE0E8E4_9ROSI</name>
<dbReference type="InterPro" id="IPR053151">
    <property type="entry name" value="RNase_H-like"/>
</dbReference>
<dbReference type="SUPFAM" id="SSF53098">
    <property type="entry name" value="Ribonuclease H-like"/>
    <property type="match status" value="1"/>
</dbReference>
<protein>
    <recommendedName>
        <fullName evidence="1">RNase H type-1 domain-containing protein</fullName>
    </recommendedName>
</protein>
<dbReference type="CDD" id="cd06222">
    <property type="entry name" value="RNase_H_like"/>
    <property type="match status" value="1"/>
</dbReference>
<reference evidence="2" key="1">
    <citation type="journal article" date="2023" name="Plant J.">
        <title>Genome sequences and population genomics provide insights into the demographic history, inbreeding, and mutation load of two 'living fossil' tree species of Dipteronia.</title>
        <authorList>
            <person name="Feng Y."/>
            <person name="Comes H.P."/>
            <person name="Chen J."/>
            <person name="Zhu S."/>
            <person name="Lu R."/>
            <person name="Zhang X."/>
            <person name="Li P."/>
            <person name="Qiu J."/>
            <person name="Olsen K.M."/>
            <person name="Qiu Y."/>
        </authorList>
    </citation>
    <scope>NUCLEOTIDE SEQUENCE</scope>
    <source>
        <strain evidence="2">NBL</strain>
    </source>
</reference>
<dbReference type="EMBL" id="JANJYJ010000004">
    <property type="protein sequence ID" value="KAK3218963.1"/>
    <property type="molecule type" value="Genomic_DNA"/>
</dbReference>
<dbReference type="InterPro" id="IPR012337">
    <property type="entry name" value="RNaseH-like_sf"/>
</dbReference>
<dbReference type="AlphaFoldDB" id="A0AAE0E8E4"/>
<dbReference type="InterPro" id="IPR002156">
    <property type="entry name" value="RNaseH_domain"/>
</dbReference>
<dbReference type="PANTHER" id="PTHR47723">
    <property type="entry name" value="OS05G0353850 PROTEIN"/>
    <property type="match status" value="1"/>
</dbReference>
<sequence length="196" mass="21317">MDMVLWRIAWWFKSLGPGSQVSTYVLMMNLKVGCVDNPIICRKVKCPWSPSLDGTLKFNVDGSSRDNPGPSGIGGIMRDSKGYILCMFSSYFGFGSSALAEVQAILKACHLCVSDCCPSDVRIIIESDSVVAVAWGNGTSGVGNVSLMDYILDIKEIVAKCKPRLSVIHVSRITNVAADFLTKQGAMTRLDQVVWV</sequence>
<gene>
    <name evidence="2" type="ORF">Dsin_012933</name>
</gene>
<evidence type="ECO:0000259" key="1">
    <source>
        <dbReference type="PROSITE" id="PS50879"/>
    </source>
</evidence>
<dbReference type="InterPro" id="IPR044730">
    <property type="entry name" value="RNase_H-like_dom_plant"/>
</dbReference>